<feature type="domain" description="Large ribosomal subunit protein bL25 beta" evidence="1">
    <location>
        <begin position="3"/>
        <end position="39"/>
    </location>
</feature>
<dbReference type="InterPro" id="IPR020930">
    <property type="entry name" value="Ribosomal_uL5_bac-type"/>
</dbReference>
<dbReference type="PANTHER" id="PTHR33284:SF2">
    <property type="entry name" value="RIBOSOMAL PROTEIN L25_GLN-TRNA SYNTHETASE, ANTI-CODON-BINDING DOMAIN-CONTAINING PROTEIN"/>
    <property type="match status" value="1"/>
</dbReference>
<keyword evidence="3" id="KW-1185">Reference proteome</keyword>
<dbReference type="GO" id="GO:0006412">
    <property type="term" value="P:translation"/>
    <property type="evidence" value="ECO:0007669"/>
    <property type="project" value="InterPro"/>
</dbReference>
<comment type="caution">
    <text evidence="2">The sequence shown here is derived from an EMBL/GenBank/DDBJ whole genome shotgun (WGS) entry which is preliminary data.</text>
</comment>
<protein>
    <recommendedName>
        <fullName evidence="1">Large ribosomal subunit protein bL25 beta domain-containing protein</fullName>
    </recommendedName>
</protein>
<dbReference type="AlphaFoldDB" id="A0AAV0RBT1"/>
<dbReference type="Gene3D" id="2.170.120.20">
    <property type="entry name" value="Ribosomal protein L25, beta domain"/>
    <property type="match status" value="1"/>
</dbReference>
<evidence type="ECO:0000259" key="1">
    <source>
        <dbReference type="Pfam" id="PF14693"/>
    </source>
</evidence>
<dbReference type="PANTHER" id="PTHR33284">
    <property type="entry name" value="RIBOSOMAL PROTEIN L25/GLN-TRNA SYNTHETASE, ANTI-CODON-BINDING DOMAIN-CONTAINING PROTEIN"/>
    <property type="match status" value="1"/>
</dbReference>
<dbReference type="InterPro" id="IPR020057">
    <property type="entry name" value="Ribosomal_bL25_b-dom"/>
</dbReference>
<dbReference type="Pfam" id="PF14693">
    <property type="entry name" value="Ribosomal_TL5_C"/>
    <property type="match status" value="1"/>
</dbReference>
<reference evidence="2" key="1">
    <citation type="submission" date="2022-08" db="EMBL/GenBank/DDBJ databases">
        <authorList>
            <person name="Gutierrez-Valencia J."/>
        </authorList>
    </citation>
    <scope>NUCLEOTIDE SEQUENCE</scope>
</reference>
<dbReference type="SUPFAM" id="SSF50715">
    <property type="entry name" value="Ribosomal protein L25-like"/>
    <property type="match status" value="1"/>
</dbReference>
<dbReference type="GO" id="GO:0022625">
    <property type="term" value="C:cytosolic large ribosomal subunit"/>
    <property type="evidence" value="ECO:0007669"/>
    <property type="project" value="TreeGrafter"/>
</dbReference>
<evidence type="ECO:0000313" key="2">
    <source>
        <dbReference type="EMBL" id="CAI0553773.1"/>
    </source>
</evidence>
<dbReference type="EMBL" id="CAMGYJ010000010">
    <property type="protein sequence ID" value="CAI0553773.1"/>
    <property type="molecule type" value="Genomic_DNA"/>
</dbReference>
<sequence>MEGSGRLNQFRTSLKFLCTAENIPQKIEVDLSSLDIGERMFPFLAEASKQGQETTPVCKVVSTELKTSQQNPASA</sequence>
<gene>
    <name evidence="2" type="ORF">LITE_LOCUS46962</name>
</gene>
<organism evidence="2 3">
    <name type="scientific">Linum tenue</name>
    <dbReference type="NCBI Taxonomy" id="586396"/>
    <lineage>
        <taxon>Eukaryota</taxon>
        <taxon>Viridiplantae</taxon>
        <taxon>Streptophyta</taxon>
        <taxon>Embryophyta</taxon>
        <taxon>Tracheophyta</taxon>
        <taxon>Spermatophyta</taxon>
        <taxon>Magnoliopsida</taxon>
        <taxon>eudicotyledons</taxon>
        <taxon>Gunneridae</taxon>
        <taxon>Pentapetalae</taxon>
        <taxon>rosids</taxon>
        <taxon>fabids</taxon>
        <taxon>Malpighiales</taxon>
        <taxon>Linaceae</taxon>
        <taxon>Linum</taxon>
    </lineage>
</organism>
<evidence type="ECO:0000313" key="3">
    <source>
        <dbReference type="Proteomes" id="UP001154282"/>
    </source>
</evidence>
<dbReference type="GO" id="GO:0003735">
    <property type="term" value="F:structural constituent of ribosome"/>
    <property type="evidence" value="ECO:0007669"/>
    <property type="project" value="InterPro"/>
</dbReference>
<name>A0AAV0RBT1_9ROSI</name>
<dbReference type="GO" id="GO:0008097">
    <property type="term" value="F:5S rRNA binding"/>
    <property type="evidence" value="ECO:0007669"/>
    <property type="project" value="TreeGrafter"/>
</dbReference>
<dbReference type="Proteomes" id="UP001154282">
    <property type="component" value="Unassembled WGS sequence"/>
</dbReference>
<proteinExistence type="predicted"/>
<dbReference type="InterPro" id="IPR037121">
    <property type="entry name" value="Ribosomal_bL25_C"/>
</dbReference>
<dbReference type="InterPro" id="IPR011035">
    <property type="entry name" value="Ribosomal_bL25/Gln-tRNA_synth"/>
</dbReference>
<accession>A0AAV0RBT1</accession>